<dbReference type="AlphaFoldDB" id="A0A0A9ANL0"/>
<feature type="compositionally biased region" description="Basic and acidic residues" evidence="1">
    <location>
        <begin position="1"/>
        <end position="10"/>
    </location>
</feature>
<sequence>MRKDPHRPREDEGEAPTCGGCFSTDARGSL</sequence>
<proteinExistence type="predicted"/>
<reference evidence="2" key="2">
    <citation type="journal article" date="2015" name="Data Brief">
        <title>Shoot transcriptome of the giant reed, Arundo donax.</title>
        <authorList>
            <person name="Barrero R.A."/>
            <person name="Guerrero F.D."/>
            <person name="Moolhuijzen P."/>
            <person name="Goolsby J.A."/>
            <person name="Tidwell J."/>
            <person name="Bellgard S.E."/>
            <person name="Bellgard M.I."/>
        </authorList>
    </citation>
    <scope>NUCLEOTIDE SEQUENCE</scope>
    <source>
        <tissue evidence="2">Shoot tissue taken approximately 20 cm above the soil surface</tissue>
    </source>
</reference>
<organism evidence="2">
    <name type="scientific">Arundo donax</name>
    <name type="common">Giant reed</name>
    <name type="synonym">Donax arundinaceus</name>
    <dbReference type="NCBI Taxonomy" id="35708"/>
    <lineage>
        <taxon>Eukaryota</taxon>
        <taxon>Viridiplantae</taxon>
        <taxon>Streptophyta</taxon>
        <taxon>Embryophyta</taxon>
        <taxon>Tracheophyta</taxon>
        <taxon>Spermatophyta</taxon>
        <taxon>Magnoliopsida</taxon>
        <taxon>Liliopsida</taxon>
        <taxon>Poales</taxon>
        <taxon>Poaceae</taxon>
        <taxon>PACMAD clade</taxon>
        <taxon>Arundinoideae</taxon>
        <taxon>Arundineae</taxon>
        <taxon>Arundo</taxon>
    </lineage>
</organism>
<protein>
    <submittedName>
        <fullName evidence="2">Uncharacterized protein</fullName>
    </submittedName>
</protein>
<dbReference type="EMBL" id="GBRH01249258">
    <property type="protein sequence ID" value="JAD48637.1"/>
    <property type="molecule type" value="Transcribed_RNA"/>
</dbReference>
<evidence type="ECO:0000313" key="2">
    <source>
        <dbReference type="EMBL" id="JAD48637.1"/>
    </source>
</evidence>
<reference evidence="2" key="1">
    <citation type="submission" date="2014-09" db="EMBL/GenBank/DDBJ databases">
        <authorList>
            <person name="Magalhaes I.L.F."/>
            <person name="Oliveira U."/>
            <person name="Santos F.R."/>
            <person name="Vidigal T.H.D.A."/>
            <person name="Brescovit A.D."/>
            <person name="Santos A.J."/>
        </authorList>
    </citation>
    <scope>NUCLEOTIDE SEQUENCE</scope>
    <source>
        <tissue evidence="2">Shoot tissue taken approximately 20 cm above the soil surface</tissue>
    </source>
</reference>
<accession>A0A0A9ANL0</accession>
<feature type="region of interest" description="Disordered" evidence="1">
    <location>
        <begin position="1"/>
        <end position="30"/>
    </location>
</feature>
<name>A0A0A9ANL0_ARUDO</name>
<evidence type="ECO:0000256" key="1">
    <source>
        <dbReference type="SAM" id="MobiDB-lite"/>
    </source>
</evidence>